<comment type="caution">
    <text evidence="3">The sequence shown here is derived from an EMBL/GenBank/DDBJ whole genome shotgun (WGS) entry which is preliminary data.</text>
</comment>
<dbReference type="InterPro" id="IPR038336">
    <property type="entry name" value="NET_sf"/>
</dbReference>
<dbReference type="AlphaFoldDB" id="A0A443QTS7"/>
<keyword evidence="4" id="KW-1185">Reference proteome</keyword>
<feature type="compositionally biased region" description="Low complexity" evidence="1">
    <location>
        <begin position="56"/>
        <end position="66"/>
    </location>
</feature>
<evidence type="ECO:0000256" key="1">
    <source>
        <dbReference type="SAM" id="MobiDB-lite"/>
    </source>
</evidence>
<dbReference type="PANTHER" id="PTHR22880:SF225">
    <property type="entry name" value="BROMODOMAIN-CONTAINING PROTEIN BET-1-RELATED"/>
    <property type="match status" value="1"/>
</dbReference>
<feature type="compositionally biased region" description="Low complexity" evidence="1">
    <location>
        <begin position="17"/>
        <end position="29"/>
    </location>
</feature>
<proteinExistence type="predicted"/>
<feature type="domain" description="NET" evidence="2">
    <location>
        <begin position="76"/>
        <end position="156"/>
    </location>
</feature>
<evidence type="ECO:0000313" key="4">
    <source>
        <dbReference type="Proteomes" id="UP000285301"/>
    </source>
</evidence>
<dbReference type="PANTHER" id="PTHR22880">
    <property type="entry name" value="FALZ-RELATED BROMODOMAIN-CONTAINING PROTEINS"/>
    <property type="match status" value="1"/>
</dbReference>
<dbReference type="Proteomes" id="UP000285301">
    <property type="component" value="Unassembled WGS sequence"/>
</dbReference>
<protein>
    <submittedName>
        <fullName evidence="3">Bromodomain-containing protein 3-like isoform X5</fullName>
    </submittedName>
</protein>
<feature type="compositionally biased region" description="Polar residues" evidence="1">
    <location>
        <begin position="1"/>
        <end position="16"/>
    </location>
</feature>
<dbReference type="Gene3D" id="1.20.1270.220">
    <property type="match status" value="1"/>
</dbReference>
<name>A0A443QTS7_9ACAR</name>
<dbReference type="STRING" id="1965070.A0A443QTS7"/>
<sequence>MQNNGEENEQSGTNIDSKPSVDSSNSSISIGEPTAIPTSQTSVIIQNMSNDGKAEGGQASSSSSITETEESQPALDAQQENNAKPMTYGEKFQLCRNVTKLPGRELAEVVHIVRRRESWIDKESDLIEIDFLILSESTLRELESLVKRYQSNVNKS</sequence>
<dbReference type="GO" id="GO:0005634">
    <property type="term" value="C:nucleus"/>
    <property type="evidence" value="ECO:0007669"/>
    <property type="project" value="TreeGrafter"/>
</dbReference>
<dbReference type="EMBL" id="NCKU01004123">
    <property type="protein sequence ID" value="RWS06416.1"/>
    <property type="molecule type" value="Genomic_DNA"/>
</dbReference>
<evidence type="ECO:0000313" key="3">
    <source>
        <dbReference type="EMBL" id="RWS06416.1"/>
    </source>
</evidence>
<feature type="compositionally biased region" description="Polar residues" evidence="1">
    <location>
        <begin position="36"/>
        <end position="50"/>
    </location>
</feature>
<dbReference type="GO" id="GO:0006355">
    <property type="term" value="P:regulation of DNA-templated transcription"/>
    <property type="evidence" value="ECO:0007669"/>
    <property type="project" value="TreeGrafter"/>
</dbReference>
<reference evidence="3 4" key="1">
    <citation type="journal article" date="2018" name="Gigascience">
        <title>Genomes of trombidid mites reveal novel predicted allergens and laterally-transferred genes associated with secondary metabolism.</title>
        <authorList>
            <person name="Dong X."/>
            <person name="Chaisiri K."/>
            <person name="Xia D."/>
            <person name="Armstrong S.D."/>
            <person name="Fang Y."/>
            <person name="Donnelly M.J."/>
            <person name="Kadowaki T."/>
            <person name="McGarry J.W."/>
            <person name="Darby A.C."/>
            <person name="Makepeace B.L."/>
        </authorList>
    </citation>
    <scope>NUCLEOTIDE SEQUENCE [LARGE SCALE GENOMIC DNA]</scope>
    <source>
        <strain evidence="3">UoL-WK</strain>
    </source>
</reference>
<gene>
    <name evidence="3" type="ORF">B4U79_11235</name>
</gene>
<dbReference type="InterPro" id="IPR027353">
    <property type="entry name" value="NET_dom"/>
</dbReference>
<evidence type="ECO:0000259" key="2">
    <source>
        <dbReference type="PROSITE" id="PS51525"/>
    </source>
</evidence>
<dbReference type="Pfam" id="PF17035">
    <property type="entry name" value="BET"/>
    <property type="match status" value="1"/>
</dbReference>
<dbReference type="GO" id="GO:0006338">
    <property type="term" value="P:chromatin remodeling"/>
    <property type="evidence" value="ECO:0007669"/>
    <property type="project" value="TreeGrafter"/>
</dbReference>
<accession>A0A443QTS7</accession>
<dbReference type="PROSITE" id="PS51525">
    <property type="entry name" value="NET"/>
    <property type="match status" value="1"/>
</dbReference>
<dbReference type="InterPro" id="IPR050935">
    <property type="entry name" value="Bromo_chromatin_reader"/>
</dbReference>
<feature type="region of interest" description="Disordered" evidence="1">
    <location>
        <begin position="1"/>
        <end position="85"/>
    </location>
</feature>
<dbReference type="GO" id="GO:0000785">
    <property type="term" value="C:chromatin"/>
    <property type="evidence" value="ECO:0007669"/>
    <property type="project" value="TreeGrafter"/>
</dbReference>
<organism evidence="3 4">
    <name type="scientific">Dinothrombium tinctorium</name>
    <dbReference type="NCBI Taxonomy" id="1965070"/>
    <lineage>
        <taxon>Eukaryota</taxon>
        <taxon>Metazoa</taxon>
        <taxon>Ecdysozoa</taxon>
        <taxon>Arthropoda</taxon>
        <taxon>Chelicerata</taxon>
        <taxon>Arachnida</taxon>
        <taxon>Acari</taxon>
        <taxon>Acariformes</taxon>
        <taxon>Trombidiformes</taxon>
        <taxon>Prostigmata</taxon>
        <taxon>Anystina</taxon>
        <taxon>Parasitengona</taxon>
        <taxon>Trombidioidea</taxon>
        <taxon>Trombidiidae</taxon>
        <taxon>Dinothrombium</taxon>
    </lineage>
</organism>